<accession>A0A0M3JH11</accession>
<gene>
    <name evidence="1" type="ORF">ASIM_LOCUS6692</name>
</gene>
<dbReference type="WBParaSite" id="ASIM_0000692101-mRNA-1">
    <property type="protein sequence ID" value="ASIM_0000692101-mRNA-1"/>
    <property type="gene ID" value="ASIM_0000692101"/>
</dbReference>
<proteinExistence type="predicted"/>
<organism evidence="3">
    <name type="scientific">Anisakis simplex</name>
    <name type="common">Herring worm</name>
    <dbReference type="NCBI Taxonomy" id="6269"/>
    <lineage>
        <taxon>Eukaryota</taxon>
        <taxon>Metazoa</taxon>
        <taxon>Ecdysozoa</taxon>
        <taxon>Nematoda</taxon>
        <taxon>Chromadorea</taxon>
        <taxon>Rhabditida</taxon>
        <taxon>Spirurina</taxon>
        <taxon>Ascaridomorpha</taxon>
        <taxon>Ascaridoidea</taxon>
        <taxon>Anisakidae</taxon>
        <taxon>Anisakis</taxon>
        <taxon>Anisakis simplex complex</taxon>
    </lineage>
</organism>
<keyword evidence="2" id="KW-1185">Reference proteome</keyword>
<reference evidence="3" key="1">
    <citation type="submission" date="2017-02" db="UniProtKB">
        <authorList>
            <consortium name="WormBaseParasite"/>
        </authorList>
    </citation>
    <scope>IDENTIFICATION</scope>
</reference>
<dbReference type="EMBL" id="UYRR01014933">
    <property type="protein sequence ID" value="VDK27555.1"/>
    <property type="molecule type" value="Genomic_DNA"/>
</dbReference>
<evidence type="ECO:0000313" key="3">
    <source>
        <dbReference type="WBParaSite" id="ASIM_0000692101-mRNA-1"/>
    </source>
</evidence>
<name>A0A0M3JH11_ANISI</name>
<evidence type="ECO:0000313" key="1">
    <source>
        <dbReference type="EMBL" id="VDK27555.1"/>
    </source>
</evidence>
<dbReference type="Proteomes" id="UP000267096">
    <property type="component" value="Unassembled WGS sequence"/>
</dbReference>
<sequence length="123" mass="14184">MQKIHRLLGKLELSTFDELIKWLGSGEHHAQSAIWERLNCRLLSEAIMDGFLPGRSAILQIVLAVPDGKMLKRVLSDEVRHDPFKKYLFEEMLVNKVFSPEQNVPIKLVQCINVFIEEHTSTE</sequence>
<dbReference type="AlphaFoldDB" id="A0A0M3JH11"/>
<evidence type="ECO:0000313" key="2">
    <source>
        <dbReference type="Proteomes" id="UP000267096"/>
    </source>
</evidence>
<reference evidence="1 2" key="2">
    <citation type="submission" date="2018-11" db="EMBL/GenBank/DDBJ databases">
        <authorList>
            <consortium name="Pathogen Informatics"/>
        </authorList>
    </citation>
    <scope>NUCLEOTIDE SEQUENCE [LARGE SCALE GENOMIC DNA]</scope>
</reference>
<protein>
    <submittedName>
        <fullName evidence="3">DUF2294 domain-containing protein</fullName>
    </submittedName>
</protein>